<feature type="binding site" evidence="9">
    <location>
        <position position="136"/>
    </location>
    <ligand>
        <name>substrate</name>
    </ligand>
</feature>
<dbReference type="EMBL" id="CZBA01000001">
    <property type="protein sequence ID" value="CUP07209.1"/>
    <property type="molecule type" value="Genomic_DNA"/>
</dbReference>
<evidence type="ECO:0000256" key="9">
    <source>
        <dbReference type="HAMAP-Rule" id="MF_01987"/>
    </source>
</evidence>
<feature type="active site" description="Proton acceptor" evidence="9">
    <location>
        <position position="243"/>
    </location>
</feature>
<feature type="binding site" evidence="9">
    <location>
        <position position="237"/>
    </location>
    <ligand>
        <name>K(+)</name>
        <dbReference type="ChEBI" id="CHEBI:29103"/>
    </ligand>
</feature>
<evidence type="ECO:0000313" key="17">
    <source>
        <dbReference type="EMBL" id="RHE14857.1"/>
    </source>
</evidence>
<dbReference type="Proteomes" id="UP000265808">
    <property type="component" value="Unassembled WGS sequence"/>
</dbReference>
<dbReference type="Proteomes" id="UP000095409">
    <property type="component" value="Unassembled WGS sequence"/>
</dbReference>
<comment type="function">
    <text evidence="9">Catalyzes the phosphorylation of ribose at O-5 in a reaction requiring ATP and magnesium. The resulting D-ribose-5-phosphate can then be used either for sythesis of nucleotides, histidine, and tryptophan, or as a component of the pentose phosphate pathway.</text>
</comment>
<keyword evidence="9" id="KW-0963">Cytoplasm</keyword>
<evidence type="ECO:0000256" key="4">
    <source>
        <dbReference type="ARBA" id="ARBA00022777"/>
    </source>
</evidence>
<evidence type="ECO:0000313" key="16">
    <source>
        <dbReference type="EMBL" id="RHC10126.1"/>
    </source>
</evidence>
<evidence type="ECO:0000256" key="6">
    <source>
        <dbReference type="ARBA" id="ARBA00022842"/>
    </source>
</evidence>
<evidence type="ECO:0000256" key="5">
    <source>
        <dbReference type="ARBA" id="ARBA00022840"/>
    </source>
</evidence>
<dbReference type="GeneID" id="79804391"/>
<evidence type="ECO:0000313" key="24">
    <source>
        <dbReference type="Proteomes" id="UP000261222"/>
    </source>
</evidence>
<evidence type="ECO:0000313" key="23">
    <source>
        <dbReference type="Proteomes" id="UP000261105"/>
    </source>
</evidence>
<feature type="binding site" evidence="9">
    <location>
        <position position="278"/>
    </location>
    <ligand>
        <name>K(+)</name>
        <dbReference type="ChEBI" id="CHEBI:29103"/>
    </ligand>
</feature>
<feature type="binding site" evidence="9">
    <location>
        <position position="276"/>
    </location>
    <ligand>
        <name>K(+)</name>
        <dbReference type="ChEBI" id="CHEBI:29103"/>
    </ligand>
</feature>
<keyword evidence="6 9" id="KW-0460">Magnesium</keyword>
<dbReference type="InterPro" id="IPR002139">
    <property type="entry name" value="Ribo/fructo_kinase"/>
</dbReference>
<keyword evidence="1 9" id="KW-0808">Transferase</keyword>
<feature type="binding site" evidence="9">
    <location>
        <begin position="10"/>
        <end position="12"/>
    </location>
    <ligand>
        <name>substrate</name>
    </ligand>
</feature>
<evidence type="ECO:0000313" key="28">
    <source>
        <dbReference type="Proteomes" id="UP000284644"/>
    </source>
</evidence>
<evidence type="ECO:0000313" key="13">
    <source>
        <dbReference type="EMBL" id="RGN07282.1"/>
    </source>
</evidence>
<reference evidence="20 30" key="3">
    <citation type="journal article" date="2019" name="Science, e1252229">
        <title>Invertible promoters mediate bacterial phase variation, antibiotic resistance, and host adaptation in the gut.</title>
        <authorList>
            <person name="Jiang X."/>
            <person name="Hall A.B."/>
            <person name="Arthur T.D."/>
            <person name="Plichta D.R."/>
            <person name="Covington C.T."/>
            <person name="Poyet M."/>
            <person name="Crothers J."/>
            <person name="Moses P.L."/>
            <person name="Tolonen A.C."/>
            <person name="Vlamakis H."/>
            <person name="Alm E.J."/>
            <person name="Xavier R.J."/>
        </authorList>
    </citation>
    <scope>NUCLEOTIDE SEQUENCE [LARGE SCALE GENOMIC DNA]</scope>
    <source>
        <strain evidence="20">Af_0058</strain>
        <strain evidence="30">af_0058</strain>
    </source>
</reference>
<dbReference type="PANTHER" id="PTHR10584">
    <property type="entry name" value="SUGAR KINASE"/>
    <property type="match status" value="1"/>
</dbReference>
<evidence type="ECO:0000256" key="1">
    <source>
        <dbReference type="ARBA" id="ARBA00022679"/>
    </source>
</evidence>
<feature type="binding site" evidence="9">
    <location>
        <begin position="211"/>
        <end position="216"/>
    </location>
    <ligand>
        <name>ATP</name>
        <dbReference type="ChEBI" id="CHEBI:30616"/>
    </ligand>
</feature>
<feature type="binding site" evidence="9">
    <location>
        <position position="239"/>
    </location>
    <ligand>
        <name>K(+)</name>
        <dbReference type="ChEBI" id="CHEBI:29103"/>
    </ligand>
</feature>
<evidence type="ECO:0000313" key="18">
    <source>
        <dbReference type="EMBL" id="RHE76477.1"/>
    </source>
</evidence>
<dbReference type="EMBL" id="QRUH01000002">
    <property type="protein sequence ID" value="RGR50562.1"/>
    <property type="molecule type" value="Genomic_DNA"/>
</dbReference>
<reference evidence="23 24" key="2">
    <citation type="submission" date="2018-08" db="EMBL/GenBank/DDBJ databases">
        <title>A genome reference for cultivated species of the human gut microbiota.</title>
        <authorList>
            <person name="Zou Y."/>
            <person name="Xue W."/>
            <person name="Luo G."/>
        </authorList>
    </citation>
    <scope>NUCLEOTIDE SEQUENCE [LARGE SCALE GENOMIC DNA]</scope>
    <source>
        <strain evidence="15 29">AF25-21</strain>
        <strain evidence="19 27">AF39-4</strain>
        <strain evidence="18 26">AM27-32LB</strain>
        <strain evidence="17 28">AM29-25AC</strain>
        <strain evidence="16 25">AM37-4AC</strain>
        <strain evidence="14 23">OM03-6</strain>
        <strain evidence="13 24">OM06-11AA</strain>
    </source>
</reference>
<dbReference type="RefSeq" id="WP_005425419.1">
    <property type="nucleotide sequence ID" value="NZ_CABJDZ010000001.1"/>
</dbReference>
<accession>A0A174KD82</accession>
<dbReference type="Proteomes" id="UP000285839">
    <property type="component" value="Unassembled WGS sequence"/>
</dbReference>
<proteinExistence type="inferred from homology"/>
<dbReference type="Proteomes" id="UP000284267">
    <property type="component" value="Unassembled WGS sequence"/>
</dbReference>
<evidence type="ECO:0000313" key="11">
    <source>
        <dbReference type="EMBL" id="CUN38848.1"/>
    </source>
</evidence>
<evidence type="ECO:0000313" key="12">
    <source>
        <dbReference type="EMBL" id="CUP07209.1"/>
    </source>
</evidence>
<evidence type="ECO:0000313" key="26">
    <source>
        <dbReference type="Proteomes" id="UP000283928"/>
    </source>
</evidence>
<evidence type="ECO:0000313" key="25">
    <source>
        <dbReference type="Proteomes" id="UP000265808"/>
    </source>
</evidence>
<protein>
    <recommendedName>
        <fullName evidence="9">Ribokinase</fullName>
        <shortName evidence="9">RK</shortName>
        <ecNumber evidence="9">2.7.1.15</ecNumber>
    </recommendedName>
</protein>
<organism evidence="12 22">
    <name type="scientific">Blautia obeum</name>
    <dbReference type="NCBI Taxonomy" id="40520"/>
    <lineage>
        <taxon>Bacteria</taxon>
        <taxon>Bacillati</taxon>
        <taxon>Bacillota</taxon>
        <taxon>Clostridia</taxon>
        <taxon>Lachnospirales</taxon>
        <taxon>Lachnospiraceae</taxon>
        <taxon>Blautia</taxon>
    </lineage>
</organism>
<keyword evidence="2 9" id="KW-0479">Metal-binding</keyword>
<dbReference type="Proteomes" id="UP000095413">
    <property type="component" value="Unassembled WGS sequence"/>
</dbReference>
<comment type="pathway">
    <text evidence="9">Carbohydrate metabolism; D-ribose degradation; D-ribose 5-phosphate from beta-D-ribopyranose: step 2/2.</text>
</comment>
<evidence type="ECO:0000313" key="29">
    <source>
        <dbReference type="Proteomes" id="UP000285839"/>
    </source>
</evidence>
<evidence type="ECO:0000313" key="22">
    <source>
        <dbReference type="Proteomes" id="UP000095413"/>
    </source>
</evidence>
<evidence type="ECO:0000313" key="19">
    <source>
        <dbReference type="EMBL" id="RHK98119.1"/>
    </source>
</evidence>
<dbReference type="InterPro" id="IPR011877">
    <property type="entry name" value="Ribokinase"/>
</dbReference>
<dbReference type="EMBL" id="QSUB01000001">
    <property type="protein sequence ID" value="RGN07282.1"/>
    <property type="molecule type" value="Genomic_DNA"/>
</dbReference>
<dbReference type="SUPFAM" id="SSF53613">
    <property type="entry name" value="Ribokinase-like"/>
    <property type="match status" value="1"/>
</dbReference>
<name>A0A174KD82_9FIRM</name>
<dbReference type="GO" id="GO:0005737">
    <property type="term" value="C:cytoplasm"/>
    <property type="evidence" value="ECO:0007669"/>
    <property type="project" value="UniProtKB-SubCell"/>
</dbReference>
<dbReference type="AlphaFoldDB" id="A0A174KD82"/>
<dbReference type="EC" id="2.7.1.15" evidence="9"/>
<dbReference type="EMBL" id="QSUZ01000007">
    <property type="protein sequence ID" value="RGN87889.1"/>
    <property type="molecule type" value="Genomic_DNA"/>
</dbReference>
<feature type="binding site" evidence="9">
    <location>
        <position position="273"/>
    </location>
    <ligand>
        <name>K(+)</name>
        <dbReference type="ChEBI" id="CHEBI:29103"/>
    </ligand>
</feature>
<dbReference type="PANTHER" id="PTHR10584:SF166">
    <property type="entry name" value="RIBOKINASE"/>
    <property type="match status" value="1"/>
</dbReference>
<dbReference type="HAMAP" id="MF_01987">
    <property type="entry name" value="Ribokinase"/>
    <property type="match status" value="1"/>
</dbReference>
<dbReference type="Proteomes" id="UP000261105">
    <property type="component" value="Unassembled WGS sequence"/>
</dbReference>
<evidence type="ECO:0000313" key="20">
    <source>
        <dbReference type="EMBL" id="RYT67571.1"/>
    </source>
</evidence>
<dbReference type="Gene3D" id="3.40.1190.20">
    <property type="match status" value="1"/>
</dbReference>
<gene>
    <name evidence="9 12" type="primary">rbsK</name>
    <name evidence="19" type="ORF">DW040_02090</name>
    <name evidence="18" type="ORF">DW723_05160</name>
    <name evidence="17" type="ORF">DW767_03490</name>
    <name evidence="16" type="ORF">DW859_01540</name>
    <name evidence="15" type="ORF">DWY46_04035</name>
    <name evidence="14" type="ORF">DXB38_07210</name>
    <name evidence="13" type="ORF">DXB81_01765</name>
    <name evidence="20" type="ORF">EAI82_06515</name>
    <name evidence="11" type="ORF">ERS852394_00105</name>
    <name evidence="12" type="ORF">ERS852533_00216</name>
</gene>
<keyword evidence="8 9" id="KW-0119">Carbohydrate metabolism</keyword>
<comment type="caution">
    <text evidence="9">Lacks conserved residue(s) required for the propagation of feature annotation.</text>
</comment>
<dbReference type="GO" id="GO:0005524">
    <property type="term" value="F:ATP binding"/>
    <property type="evidence" value="ECO:0007669"/>
    <property type="project" value="UniProtKB-UniRule"/>
</dbReference>
<dbReference type="EMBL" id="RCXQ01000004">
    <property type="protein sequence ID" value="RYT67571.1"/>
    <property type="molecule type" value="Genomic_DNA"/>
</dbReference>
<comment type="activity regulation">
    <text evidence="9">Activated by a monovalent cation that binds near, but not in, the active site. The most likely occupant of the site in vivo is potassium. Ion binding induces a conformational change that may alter substrate affinity.</text>
</comment>
<dbReference type="Proteomes" id="UP000293506">
    <property type="component" value="Unassembled WGS sequence"/>
</dbReference>
<keyword evidence="3 9" id="KW-0547">Nucleotide-binding</keyword>
<evidence type="ECO:0000256" key="2">
    <source>
        <dbReference type="ARBA" id="ARBA00022723"/>
    </source>
</evidence>
<keyword evidence="7 9" id="KW-0630">Potassium</keyword>
<evidence type="ECO:0000313" key="14">
    <source>
        <dbReference type="EMBL" id="RGN87889.1"/>
    </source>
</evidence>
<dbReference type="EMBL" id="CYZD01000001">
    <property type="protein sequence ID" value="CUN38848.1"/>
    <property type="molecule type" value="Genomic_DNA"/>
</dbReference>
<dbReference type="CDD" id="cd01174">
    <property type="entry name" value="ribokinase"/>
    <property type="match status" value="1"/>
</dbReference>
<evidence type="ECO:0000256" key="8">
    <source>
        <dbReference type="ARBA" id="ARBA00023277"/>
    </source>
</evidence>
<keyword evidence="4 9" id="KW-0418">Kinase</keyword>
<comment type="catalytic activity">
    <reaction evidence="9">
        <text>D-ribose + ATP = D-ribose 5-phosphate + ADP + H(+)</text>
        <dbReference type="Rhea" id="RHEA:13697"/>
        <dbReference type="ChEBI" id="CHEBI:15378"/>
        <dbReference type="ChEBI" id="CHEBI:30616"/>
        <dbReference type="ChEBI" id="CHEBI:47013"/>
        <dbReference type="ChEBI" id="CHEBI:78346"/>
        <dbReference type="ChEBI" id="CHEBI:456216"/>
        <dbReference type="EC" id="2.7.1.15"/>
    </reaction>
</comment>
<evidence type="ECO:0000256" key="7">
    <source>
        <dbReference type="ARBA" id="ARBA00022958"/>
    </source>
</evidence>
<dbReference type="InterPro" id="IPR029056">
    <property type="entry name" value="Ribokinase-like"/>
</dbReference>
<evidence type="ECO:0000313" key="27">
    <source>
        <dbReference type="Proteomes" id="UP000284267"/>
    </source>
</evidence>
<dbReference type="OrthoDB" id="9775849at2"/>
<dbReference type="Proteomes" id="UP000261222">
    <property type="component" value="Unassembled WGS sequence"/>
</dbReference>
<dbReference type="UniPathway" id="UPA00916">
    <property type="reaction ID" value="UER00889"/>
</dbReference>
<feature type="binding site" evidence="9">
    <location>
        <position position="179"/>
    </location>
    <ligand>
        <name>ATP</name>
        <dbReference type="ChEBI" id="CHEBI:30616"/>
    </ligand>
</feature>
<feature type="binding site" evidence="9">
    <location>
        <begin position="242"/>
        <end position="243"/>
    </location>
    <ligand>
        <name>ATP</name>
        <dbReference type="ChEBI" id="CHEBI:30616"/>
    </ligand>
</feature>
<comment type="subcellular location">
    <subcellularLocation>
        <location evidence="9">Cytoplasm</location>
    </subcellularLocation>
</comment>
<feature type="domain" description="Carbohydrate kinase PfkB" evidence="10">
    <location>
        <begin position="3"/>
        <end position="284"/>
    </location>
</feature>
<dbReference type="Proteomes" id="UP000284644">
    <property type="component" value="Unassembled WGS sequence"/>
</dbReference>
<dbReference type="GO" id="GO:0004747">
    <property type="term" value="F:ribokinase activity"/>
    <property type="evidence" value="ECO:0007669"/>
    <property type="project" value="UniProtKB-UniRule"/>
</dbReference>
<dbReference type="InterPro" id="IPR011611">
    <property type="entry name" value="PfkB_dom"/>
</dbReference>
<evidence type="ECO:0000313" key="30">
    <source>
        <dbReference type="Proteomes" id="UP000293506"/>
    </source>
</evidence>
<comment type="cofactor">
    <cofactor evidence="9">
        <name>Mg(2+)</name>
        <dbReference type="ChEBI" id="CHEBI:18420"/>
    </cofactor>
    <text evidence="9">Requires a divalent cation, most likely magnesium in vivo, as an electrophilic catalyst to aid phosphoryl group transfer. It is the chelate of the metal and the nucleotide that is the actual substrate.</text>
</comment>
<feature type="binding site" evidence="9">
    <location>
        <position position="243"/>
    </location>
    <ligand>
        <name>substrate</name>
    </ligand>
</feature>
<dbReference type="GO" id="GO:0046872">
    <property type="term" value="F:metal ion binding"/>
    <property type="evidence" value="ECO:0007669"/>
    <property type="project" value="UniProtKB-KW"/>
</dbReference>
<comment type="subunit">
    <text evidence="9">Homodimer.</text>
</comment>
<feature type="binding site" evidence="9">
    <location>
        <position position="282"/>
    </location>
    <ligand>
        <name>K(+)</name>
        <dbReference type="ChEBI" id="CHEBI:29103"/>
    </ligand>
</feature>
<keyword evidence="5 9" id="KW-0067">ATP-binding</keyword>
<dbReference type="Pfam" id="PF00294">
    <property type="entry name" value="PfkB"/>
    <property type="match status" value="1"/>
</dbReference>
<dbReference type="EMBL" id="QSJW01000002">
    <property type="protein sequence ID" value="RHE14857.1"/>
    <property type="molecule type" value="Genomic_DNA"/>
</dbReference>
<evidence type="ECO:0000313" key="21">
    <source>
        <dbReference type="Proteomes" id="UP000095409"/>
    </source>
</evidence>
<comment type="similarity">
    <text evidence="9">Belongs to the carbohydrate kinase PfkB family. Ribokinase subfamily.</text>
</comment>
<evidence type="ECO:0000256" key="3">
    <source>
        <dbReference type="ARBA" id="ARBA00022741"/>
    </source>
</evidence>
<reference evidence="21 22" key="1">
    <citation type="submission" date="2015-09" db="EMBL/GenBank/DDBJ databases">
        <authorList>
            <consortium name="Pathogen Informatics"/>
        </authorList>
    </citation>
    <scope>NUCLEOTIDE SEQUENCE [LARGE SCALE GENOMIC DNA]</scope>
    <source>
        <strain evidence="11 21">2789STDY5608837</strain>
        <strain evidence="12 22">2789STDY5834921</strain>
    </source>
</reference>
<dbReference type="EMBL" id="QSHL01000001">
    <property type="protein sequence ID" value="RHC10126.1"/>
    <property type="molecule type" value="Genomic_DNA"/>
</dbReference>
<evidence type="ECO:0000313" key="15">
    <source>
        <dbReference type="EMBL" id="RGR50562.1"/>
    </source>
</evidence>
<dbReference type="GO" id="GO:0019303">
    <property type="term" value="P:D-ribose catabolic process"/>
    <property type="evidence" value="ECO:0007669"/>
    <property type="project" value="UniProtKB-UniRule"/>
</dbReference>
<dbReference type="PRINTS" id="PR00990">
    <property type="entry name" value="RIBOKINASE"/>
</dbReference>
<feature type="binding site" evidence="9">
    <location>
        <begin position="38"/>
        <end position="42"/>
    </location>
    <ligand>
        <name>substrate</name>
    </ligand>
</feature>
<sequence length="298" mass="32283">MKVLNFGSLNLDYVYQVESILIPGETQASKSRQIFCGGKGLNQSIALAKAGIPVYHAGLIGEGGEPLLEVCKENGVNTEFIRQIPGPCGHTVIQVDENGQNCILLFGGSNRSMTKEFVDTVLDSFEEGDIILLQNEINELDYIIDRAYEKHMMIILNPSPFDNALENCDLSKISLFLMNEIEGFQITGEKEPDKILTKVKALYPKAKVVLTLGGDGSVYQDETGIYRQGIFKVKAVDTTAAGDTFTGYFISSIIDGLPVQDGLELAAKASAIAVSRPGATASIPLRSEVVKEKSNGKI</sequence>
<dbReference type="Proteomes" id="UP000283928">
    <property type="component" value="Unassembled WGS sequence"/>
</dbReference>
<dbReference type="EMBL" id="QSKO01000005">
    <property type="protein sequence ID" value="RHE76477.1"/>
    <property type="molecule type" value="Genomic_DNA"/>
</dbReference>
<dbReference type="EMBL" id="QROE01000001">
    <property type="protein sequence ID" value="RHK98119.1"/>
    <property type="molecule type" value="Genomic_DNA"/>
</dbReference>
<evidence type="ECO:0000259" key="10">
    <source>
        <dbReference type="Pfam" id="PF00294"/>
    </source>
</evidence>